<sequence length="66" mass="7506">MADNGISGLYRILPAYSVKPPQPVGKEGEQERREQSKRPDEDVTDTQEEKQRPEDGDDNSVIDEYV</sequence>
<protein>
    <submittedName>
        <fullName evidence="2">Uncharacterized protein</fullName>
    </submittedName>
</protein>
<evidence type="ECO:0000256" key="1">
    <source>
        <dbReference type="SAM" id="MobiDB-lite"/>
    </source>
</evidence>
<dbReference type="RefSeq" id="WP_068614925.1">
    <property type="nucleotide sequence ID" value="NZ_CP016268.1"/>
</dbReference>
<dbReference type="EMBL" id="CP016268">
    <property type="protein sequence ID" value="ANO51063.1"/>
    <property type="molecule type" value="Genomic_DNA"/>
</dbReference>
<evidence type="ECO:0000313" key="2">
    <source>
        <dbReference type="EMBL" id="ANO51063.1"/>
    </source>
</evidence>
<proteinExistence type="predicted"/>
<gene>
    <name evidence="2" type="ORF">BA177_07435</name>
</gene>
<feature type="compositionally biased region" description="Basic and acidic residues" evidence="1">
    <location>
        <begin position="26"/>
        <end position="54"/>
    </location>
</feature>
<evidence type="ECO:0000313" key="3">
    <source>
        <dbReference type="Proteomes" id="UP000092695"/>
    </source>
</evidence>
<name>A0A193LF19_9GAMM</name>
<organism evidence="2 3">
    <name type="scientific">Woeseia oceani</name>
    <dbReference type="NCBI Taxonomy" id="1548547"/>
    <lineage>
        <taxon>Bacteria</taxon>
        <taxon>Pseudomonadati</taxon>
        <taxon>Pseudomonadota</taxon>
        <taxon>Gammaproteobacteria</taxon>
        <taxon>Woeseiales</taxon>
        <taxon>Woeseiaceae</taxon>
        <taxon>Woeseia</taxon>
    </lineage>
</organism>
<dbReference type="Proteomes" id="UP000092695">
    <property type="component" value="Chromosome"/>
</dbReference>
<feature type="compositionally biased region" description="Acidic residues" evidence="1">
    <location>
        <begin position="55"/>
        <end position="66"/>
    </location>
</feature>
<keyword evidence="3" id="KW-1185">Reference proteome</keyword>
<feature type="region of interest" description="Disordered" evidence="1">
    <location>
        <begin position="1"/>
        <end position="66"/>
    </location>
</feature>
<dbReference type="AlphaFoldDB" id="A0A193LF19"/>
<accession>A0A193LF19</accession>
<dbReference type="KEGG" id="woc:BA177_07435"/>
<dbReference type="STRING" id="1548547.BA177_07435"/>
<reference evidence="2 3" key="1">
    <citation type="submission" date="2016-06" db="EMBL/GenBank/DDBJ databases">
        <title>Complete genome sequence of a deep-branching marine Gamma Proteobacterium Woeseia oceani type strain XK5.</title>
        <authorList>
            <person name="Mu D."/>
            <person name="Du Z."/>
        </authorList>
    </citation>
    <scope>NUCLEOTIDE SEQUENCE [LARGE SCALE GENOMIC DNA]</scope>
    <source>
        <strain evidence="2 3">XK5</strain>
    </source>
</reference>